<dbReference type="AlphaFoldDB" id="A0A9N8V4T2"/>
<accession>A0A9N8V4T2</accession>
<evidence type="ECO:0000313" key="2">
    <source>
        <dbReference type="EMBL" id="CAG8437158.1"/>
    </source>
</evidence>
<proteinExistence type="predicted"/>
<comment type="caution">
    <text evidence="2">The sequence shown here is derived from an EMBL/GenBank/DDBJ whole genome shotgun (WGS) entry which is preliminary data.</text>
</comment>
<dbReference type="EMBL" id="CAJVPQ010000016">
    <property type="protein sequence ID" value="CAG8437158.1"/>
    <property type="molecule type" value="Genomic_DNA"/>
</dbReference>
<keyword evidence="3" id="KW-1185">Reference proteome</keyword>
<dbReference type="Proteomes" id="UP000789570">
    <property type="component" value="Unassembled WGS sequence"/>
</dbReference>
<feature type="region of interest" description="Disordered" evidence="1">
    <location>
        <begin position="1"/>
        <end position="43"/>
    </location>
</feature>
<feature type="compositionally biased region" description="Basic and acidic residues" evidence="1">
    <location>
        <begin position="1"/>
        <end position="11"/>
    </location>
</feature>
<name>A0A9N8V4T2_9GLOM</name>
<evidence type="ECO:0000256" key="1">
    <source>
        <dbReference type="SAM" id="MobiDB-lite"/>
    </source>
</evidence>
<feature type="compositionally biased region" description="Polar residues" evidence="1">
    <location>
        <begin position="14"/>
        <end position="24"/>
    </location>
</feature>
<organism evidence="2 3">
    <name type="scientific">Funneliformis caledonium</name>
    <dbReference type="NCBI Taxonomy" id="1117310"/>
    <lineage>
        <taxon>Eukaryota</taxon>
        <taxon>Fungi</taxon>
        <taxon>Fungi incertae sedis</taxon>
        <taxon>Mucoromycota</taxon>
        <taxon>Glomeromycotina</taxon>
        <taxon>Glomeromycetes</taxon>
        <taxon>Glomerales</taxon>
        <taxon>Glomeraceae</taxon>
        <taxon>Funneliformis</taxon>
    </lineage>
</organism>
<reference evidence="2" key="1">
    <citation type="submission" date="2021-06" db="EMBL/GenBank/DDBJ databases">
        <authorList>
            <person name="Kallberg Y."/>
            <person name="Tangrot J."/>
            <person name="Rosling A."/>
        </authorList>
    </citation>
    <scope>NUCLEOTIDE SEQUENCE</scope>
    <source>
        <strain evidence="2">UK204</strain>
    </source>
</reference>
<evidence type="ECO:0000313" key="3">
    <source>
        <dbReference type="Proteomes" id="UP000789570"/>
    </source>
</evidence>
<gene>
    <name evidence="2" type="ORF">FCALED_LOCUS206</name>
</gene>
<protein>
    <submittedName>
        <fullName evidence="2">2636_t:CDS:1</fullName>
    </submittedName>
</protein>
<sequence>MLDRERKDKKIYSLTETQSPQDAATEQKILPLFPKSSRRSIRS</sequence>